<dbReference type="HOGENOM" id="CLU_185466_0_0_1"/>
<keyword evidence="2" id="KW-1185">Reference proteome</keyword>
<name>A0A067SJ03_GALM3</name>
<gene>
    <name evidence="1" type="ORF">GALMADRAFT_26936</name>
</gene>
<dbReference type="Proteomes" id="UP000027222">
    <property type="component" value="Unassembled WGS sequence"/>
</dbReference>
<sequence length="51" mass="5729">GSPLWIPEPNKRLPISYQRRGIDIGDVGIITANGGFDFLFNICLPYNHPMN</sequence>
<evidence type="ECO:0000313" key="1">
    <source>
        <dbReference type="EMBL" id="KDR67719.1"/>
    </source>
</evidence>
<feature type="non-terminal residue" evidence="1">
    <location>
        <position position="51"/>
    </location>
</feature>
<reference evidence="2" key="1">
    <citation type="journal article" date="2014" name="Proc. Natl. Acad. Sci. U.S.A.">
        <title>Extensive sampling of basidiomycete genomes demonstrates inadequacy of the white-rot/brown-rot paradigm for wood decay fungi.</title>
        <authorList>
            <person name="Riley R."/>
            <person name="Salamov A.A."/>
            <person name="Brown D.W."/>
            <person name="Nagy L.G."/>
            <person name="Floudas D."/>
            <person name="Held B.W."/>
            <person name="Levasseur A."/>
            <person name="Lombard V."/>
            <person name="Morin E."/>
            <person name="Otillar R."/>
            <person name="Lindquist E.A."/>
            <person name="Sun H."/>
            <person name="LaButti K.M."/>
            <person name="Schmutz J."/>
            <person name="Jabbour D."/>
            <person name="Luo H."/>
            <person name="Baker S.E."/>
            <person name="Pisabarro A.G."/>
            <person name="Walton J.D."/>
            <person name="Blanchette R.A."/>
            <person name="Henrissat B."/>
            <person name="Martin F."/>
            <person name="Cullen D."/>
            <person name="Hibbett D.S."/>
            <person name="Grigoriev I.V."/>
        </authorList>
    </citation>
    <scope>NUCLEOTIDE SEQUENCE [LARGE SCALE GENOMIC DNA]</scope>
    <source>
        <strain evidence="2">CBS 339.88</strain>
    </source>
</reference>
<feature type="non-terminal residue" evidence="1">
    <location>
        <position position="1"/>
    </location>
</feature>
<evidence type="ECO:0000313" key="2">
    <source>
        <dbReference type="Proteomes" id="UP000027222"/>
    </source>
</evidence>
<organism evidence="1 2">
    <name type="scientific">Galerina marginata (strain CBS 339.88)</name>
    <dbReference type="NCBI Taxonomy" id="685588"/>
    <lineage>
        <taxon>Eukaryota</taxon>
        <taxon>Fungi</taxon>
        <taxon>Dikarya</taxon>
        <taxon>Basidiomycota</taxon>
        <taxon>Agaricomycotina</taxon>
        <taxon>Agaricomycetes</taxon>
        <taxon>Agaricomycetidae</taxon>
        <taxon>Agaricales</taxon>
        <taxon>Agaricineae</taxon>
        <taxon>Strophariaceae</taxon>
        <taxon>Galerina</taxon>
    </lineage>
</organism>
<dbReference type="STRING" id="685588.A0A067SJ03"/>
<proteinExistence type="predicted"/>
<dbReference type="EMBL" id="KL142413">
    <property type="protein sequence ID" value="KDR67719.1"/>
    <property type="molecule type" value="Genomic_DNA"/>
</dbReference>
<accession>A0A067SJ03</accession>
<dbReference type="AlphaFoldDB" id="A0A067SJ03"/>
<protein>
    <submittedName>
        <fullName evidence="1">Uncharacterized protein</fullName>
    </submittedName>
</protein>